<dbReference type="EMBL" id="JAHJDP010000115">
    <property type="protein sequence ID" value="MBU2693137.1"/>
    <property type="molecule type" value="Genomic_DNA"/>
</dbReference>
<gene>
    <name evidence="1" type="ORF">KJ970_19645</name>
</gene>
<sequence length="410" mass="46837">MAQIKNKYKLSALLDKLSKSRKTGNSPFGAEMLADILSVLQTAITFPKHICDTDKRGIICDALYSDDFENGIAESSLLTEITRREKLYLARPTNPYTFIGTISVPGYVNQLTRDFCDATIIISKSLPKYFDRKTIEKPALETIGQNNPENYKWAMVHVMARTTNSAMDKALRSLNCIRGVWNYANSHRMTRRGYLGRRWPVNQICLGPIFSLHKLDGKHTGLGVWYEPRFALAKTSYGTKNEWKEIVAREKQLRKLIKQSNYPNELCDYFVRYAEALDGIDFESSFLKLWSLLEALTVTGGANYDQTVKRALFPCVSRDEAKPILEHLRERRNQWVHGGEEINDAQDILHQLRGFVELVLEYHIGIGRKFARPGLTAELLDLPSDPEILKKRIALHKLALQGQEFAHKNS</sequence>
<comment type="caution">
    <text evidence="1">The sequence shown here is derived from an EMBL/GenBank/DDBJ whole genome shotgun (WGS) entry which is preliminary data.</text>
</comment>
<dbReference type="Proteomes" id="UP000777784">
    <property type="component" value="Unassembled WGS sequence"/>
</dbReference>
<evidence type="ECO:0008006" key="3">
    <source>
        <dbReference type="Google" id="ProtNLM"/>
    </source>
</evidence>
<accession>A0A948S0P0</accession>
<proteinExistence type="predicted"/>
<evidence type="ECO:0000313" key="1">
    <source>
        <dbReference type="EMBL" id="MBU2693137.1"/>
    </source>
</evidence>
<organism evidence="1 2">
    <name type="scientific">Eiseniibacteriota bacterium</name>
    <dbReference type="NCBI Taxonomy" id="2212470"/>
    <lineage>
        <taxon>Bacteria</taxon>
        <taxon>Candidatus Eiseniibacteriota</taxon>
    </lineage>
</organism>
<name>A0A948S0P0_UNCEI</name>
<dbReference type="AlphaFoldDB" id="A0A948S0P0"/>
<evidence type="ECO:0000313" key="2">
    <source>
        <dbReference type="Proteomes" id="UP000777784"/>
    </source>
</evidence>
<protein>
    <recommendedName>
        <fullName evidence="3">Apea-like HEPN domain-containing protein</fullName>
    </recommendedName>
</protein>
<reference evidence="1" key="1">
    <citation type="submission" date="2021-05" db="EMBL/GenBank/DDBJ databases">
        <title>Energy efficiency and biological interactions define the core microbiome of deep oligotrophic groundwater.</title>
        <authorList>
            <person name="Mehrshad M."/>
            <person name="Lopez-Fernandez M."/>
            <person name="Bell E."/>
            <person name="Bernier-Latmani R."/>
            <person name="Bertilsson S."/>
            <person name="Dopson M."/>
        </authorList>
    </citation>
    <scope>NUCLEOTIDE SEQUENCE</scope>
    <source>
        <strain evidence="1">Modern_marine.mb.64</strain>
    </source>
</reference>